<dbReference type="InterPro" id="IPR001647">
    <property type="entry name" value="HTH_TetR"/>
</dbReference>
<keyword evidence="2 4" id="KW-0238">DNA-binding</keyword>
<feature type="domain" description="HTH tetR-type" evidence="5">
    <location>
        <begin position="1"/>
        <end position="55"/>
    </location>
</feature>
<evidence type="ECO:0000313" key="6">
    <source>
        <dbReference type="EMBL" id="MDQ0314155.1"/>
    </source>
</evidence>
<evidence type="ECO:0000259" key="5">
    <source>
        <dbReference type="PROSITE" id="PS50977"/>
    </source>
</evidence>
<dbReference type="InterPro" id="IPR009057">
    <property type="entry name" value="Homeodomain-like_sf"/>
</dbReference>
<reference evidence="6" key="1">
    <citation type="submission" date="2023-07" db="EMBL/GenBank/DDBJ databases">
        <title>Genomic Encyclopedia of Type Strains, Phase IV (KMG-IV): sequencing the most valuable type-strain genomes for metagenomic binning, comparative biology and taxonomic classification.</title>
        <authorList>
            <person name="Goeker M."/>
        </authorList>
    </citation>
    <scope>NUCLEOTIDE SEQUENCE</scope>
    <source>
        <strain evidence="6">DSM 21202</strain>
    </source>
</reference>
<dbReference type="Gene3D" id="1.10.357.10">
    <property type="entry name" value="Tetracycline Repressor, domain 2"/>
    <property type="match status" value="1"/>
</dbReference>
<dbReference type="InterPro" id="IPR036271">
    <property type="entry name" value="Tet_transcr_reg_TetR-rel_C_sf"/>
</dbReference>
<sequence>MLAAGVRLVAQYGPEKLTLTEVGKSAGYSRGLPAHHFGSREQYLKALASHVAIEFDRTLSAASRVSGLVAVLDITRAVLAQLEADPTRGLASQIVLADGRRERALSEDIAELRDETLELLTRHIEDGIQAGEIRRDVAPEHASLLIAAGICGIIDSWQADPQFDIAKAGVQLVDMIEHALKAPDHRGETTPT</sequence>
<dbReference type="Proteomes" id="UP001229244">
    <property type="component" value="Unassembled WGS sequence"/>
</dbReference>
<feature type="DNA-binding region" description="H-T-H motif" evidence="4">
    <location>
        <begin position="18"/>
        <end position="37"/>
    </location>
</feature>
<dbReference type="SUPFAM" id="SSF46689">
    <property type="entry name" value="Homeodomain-like"/>
    <property type="match status" value="1"/>
</dbReference>
<dbReference type="PANTHER" id="PTHR30055:SF234">
    <property type="entry name" value="HTH-TYPE TRANSCRIPTIONAL REGULATOR BETI"/>
    <property type="match status" value="1"/>
</dbReference>
<evidence type="ECO:0000256" key="4">
    <source>
        <dbReference type="PROSITE-ProRule" id="PRU00335"/>
    </source>
</evidence>
<keyword evidence="3" id="KW-0804">Transcription</keyword>
<dbReference type="GO" id="GO:0003700">
    <property type="term" value="F:DNA-binding transcription factor activity"/>
    <property type="evidence" value="ECO:0007669"/>
    <property type="project" value="TreeGrafter"/>
</dbReference>
<gene>
    <name evidence="6" type="ORF">J2S73_000592</name>
</gene>
<dbReference type="Pfam" id="PF00440">
    <property type="entry name" value="TetR_N"/>
    <property type="match status" value="1"/>
</dbReference>
<dbReference type="SUPFAM" id="SSF48498">
    <property type="entry name" value="Tetracyclin repressor-like, C-terminal domain"/>
    <property type="match status" value="1"/>
</dbReference>
<dbReference type="PANTHER" id="PTHR30055">
    <property type="entry name" value="HTH-TYPE TRANSCRIPTIONAL REGULATOR RUTR"/>
    <property type="match status" value="1"/>
</dbReference>
<comment type="caution">
    <text evidence="6">The sequence shown here is derived from an EMBL/GenBank/DDBJ whole genome shotgun (WGS) entry which is preliminary data.</text>
</comment>
<keyword evidence="1" id="KW-0805">Transcription regulation</keyword>
<dbReference type="InterPro" id="IPR050109">
    <property type="entry name" value="HTH-type_TetR-like_transc_reg"/>
</dbReference>
<dbReference type="AlphaFoldDB" id="A0AAE3VLX0"/>
<keyword evidence="7" id="KW-1185">Reference proteome</keyword>
<dbReference type="GO" id="GO:0000976">
    <property type="term" value="F:transcription cis-regulatory region binding"/>
    <property type="evidence" value="ECO:0007669"/>
    <property type="project" value="TreeGrafter"/>
</dbReference>
<organism evidence="6 7">
    <name type="scientific">Amorphus orientalis</name>
    <dbReference type="NCBI Taxonomy" id="649198"/>
    <lineage>
        <taxon>Bacteria</taxon>
        <taxon>Pseudomonadati</taxon>
        <taxon>Pseudomonadota</taxon>
        <taxon>Alphaproteobacteria</taxon>
        <taxon>Hyphomicrobiales</taxon>
        <taxon>Amorphaceae</taxon>
        <taxon>Amorphus</taxon>
    </lineage>
</organism>
<name>A0AAE3VLX0_9HYPH</name>
<dbReference type="EMBL" id="JAUSUL010000001">
    <property type="protein sequence ID" value="MDQ0314155.1"/>
    <property type="molecule type" value="Genomic_DNA"/>
</dbReference>
<evidence type="ECO:0000313" key="7">
    <source>
        <dbReference type="Proteomes" id="UP001229244"/>
    </source>
</evidence>
<evidence type="ECO:0000256" key="2">
    <source>
        <dbReference type="ARBA" id="ARBA00023125"/>
    </source>
</evidence>
<evidence type="ECO:0000256" key="1">
    <source>
        <dbReference type="ARBA" id="ARBA00023015"/>
    </source>
</evidence>
<protein>
    <submittedName>
        <fullName evidence="6">AcrR family transcriptional regulator</fullName>
    </submittedName>
</protein>
<accession>A0AAE3VLX0</accession>
<dbReference type="PROSITE" id="PS50977">
    <property type="entry name" value="HTH_TETR_2"/>
    <property type="match status" value="1"/>
</dbReference>
<evidence type="ECO:0000256" key="3">
    <source>
        <dbReference type="ARBA" id="ARBA00023163"/>
    </source>
</evidence>
<dbReference type="RefSeq" id="WP_306883933.1">
    <property type="nucleotide sequence ID" value="NZ_JAUSUL010000001.1"/>
</dbReference>
<proteinExistence type="predicted"/>